<sequence>MARVVVVHGINNTFTTASSMAALWTPALLGGLELAGLGDLLTADDVACVAWGDLFRTPGRFLGDEGDEDEADIKDLFEQELLMAWWTEAAARDPYVMPPDATTLGIRSTVRTALNAIAGAKFLARTTEGMIAFWLRQFRGYLLDPAIRADMQKRFVAQINADTKVVVAHSLGSVIAYEALCSHPEWQVTDFVSLGSPLGVRHIVYDRLRPEPGRWPGVQRWVNISDAADFVALEPRLRKMFGDGVVDVEIDNGVAAHSVERYLTAAETGSAVAAAF</sequence>
<dbReference type="Gene3D" id="3.40.50.1820">
    <property type="entry name" value="alpha/beta hydrolase"/>
    <property type="match status" value="1"/>
</dbReference>
<dbReference type="Proteomes" id="UP001151002">
    <property type="component" value="Unassembled WGS sequence"/>
</dbReference>
<keyword evidence="2" id="KW-1185">Reference proteome</keyword>
<dbReference type="RefSeq" id="WP_267565928.1">
    <property type="nucleotide sequence ID" value="NZ_JAPNTZ010000009.1"/>
</dbReference>
<dbReference type="EMBL" id="JAPNTZ010000009">
    <property type="protein sequence ID" value="MCY1141539.1"/>
    <property type="molecule type" value="Genomic_DNA"/>
</dbReference>
<gene>
    <name evidence="1" type="ORF">OWR29_26375</name>
</gene>
<reference evidence="1" key="1">
    <citation type="submission" date="2022-11" db="EMBL/GenBank/DDBJ databases">
        <authorList>
            <person name="Somphong A."/>
            <person name="Phongsopitanun W."/>
        </authorList>
    </citation>
    <scope>NUCLEOTIDE SEQUENCE</scope>
    <source>
        <strain evidence="1">Pm04-4</strain>
    </source>
</reference>
<dbReference type="InterPro" id="IPR029058">
    <property type="entry name" value="AB_hydrolase_fold"/>
</dbReference>
<evidence type="ECO:0000313" key="2">
    <source>
        <dbReference type="Proteomes" id="UP001151002"/>
    </source>
</evidence>
<evidence type="ECO:0008006" key="3">
    <source>
        <dbReference type="Google" id="ProtNLM"/>
    </source>
</evidence>
<accession>A0ABT4B4X7</accession>
<proteinExistence type="predicted"/>
<name>A0ABT4B4X7_9ACTN</name>
<comment type="caution">
    <text evidence="1">The sequence shown here is derived from an EMBL/GenBank/DDBJ whole genome shotgun (WGS) entry which is preliminary data.</text>
</comment>
<dbReference type="SUPFAM" id="SSF53474">
    <property type="entry name" value="alpha/beta-Hydrolases"/>
    <property type="match status" value="1"/>
</dbReference>
<organism evidence="1 2">
    <name type="scientific">Paractinoplanes pyxinae</name>
    <dbReference type="NCBI Taxonomy" id="2997416"/>
    <lineage>
        <taxon>Bacteria</taxon>
        <taxon>Bacillati</taxon>
        <taxon>Actinomycetota</taxon>
        <taxon>Actinomycetes</taxon>
        <taxon>Micromonosporales</taxon>
        <taxon>Micromonosporaceae</taxon>
        <taxon>Paractinoplanes</taxon>
    </lineage>
</organism>
<evidence type="ECO:0000313" key="1">
    <source>
        <dbReference type="EMBL" id="MCY1141539.1"/>
    </source>
</evidence>
<protein>
    <recommendedName>
        <fullName evidence="3">Alpha/beta hydrolase</fullName>
    </recommendedName>
</protein>